<protein>
    <recommendedName>
        <fullName evidence="3">DUF4168 domain-containing protein</fullName>
    </recommendedName>
</protein>
<reference evidence="4 5" key="1">
    <citation type="submission" date="2020-07" db="EMBL/GenBank/DDBJ databases">
        <title>Genomic Encyclopedia of Type Strains, Phase IV (KMG-IV): sequencing the most valuable type-strain genomes for metagenomic binning, comparative biology and taxonomic classification.</title>
        <authorList>
            <person name="Goeker M."/>
        </authorList>
    </citation>
    <scope>NUCLEOTIDE SEQUENCE [LARGE SCALE GENOMIC DNA]</scope>
    <source>
        <strain evidence="4 5">DSM 17721</strain>
    </source>
</reference>
<accession>A0A7W0CA79</accession>
<dbReference type="Gene3D" id="1.20.120.1190">
    <property type="match status" value="1"/>
</dbReference>
<dbReference type="Proteomes" id="UP000525298">
    <property type="component" value="Unassembled WGS sequence"/>
</dbReference>
<name>A0A7W0CA79_9BACT</name>
<dbReference type="EMBL" id="JACDUS010000006">
    <property type="protein sequence ID" value="MBA2882030.1"/>
    <property type="molecule type" value="Genomic_DNA"/>
</dbReference>
<keyword evidence="2" id="KW-0732">Signal</keyword>
<evidence type="ECO:0000259" key="3">
    <source>
        <dbReference type="Pfam" id="PF13767"/>
    </source>
</evidence>
<feature type="compositionally biased region" description="Acidic residues" evidence="1">
    <location>
        <begin position="87"/>
        <end position="99"/>
    </location>
</feature>
<evidence type="ECO:0000256" key="1">
    <source>
        <dbReference type="SAM" id="MobiDB-lite"/>
    </source>
</evidence>
<proteinExistence type="predicted"/>
<feature type="region of interest" description="Disordered" evidence="1">
    <location>
        <begin position="86"/>
        <end position="105"/>
    </location>
</feature>
<dbReference type="InterPro" id="IPR025433">
    <property type="entry name" value="DUF4168"/>
</dbReference>
<feature type="compositionally biased region" description="Low complexity" evidence="1">
    <location>
        <begin position="46"/>
        <end position="60"/>
    </location>
</feature>
<feature type="region of interest" description="Disordered" evidence="1">
    <location>
        <begin position="35"/>
        <end position="69"/>
    </location>
</feature>
<keyword evidence="5" id="KW-1185">Reference proteome</keyword>
<gene>
    <name evidence="4" type="ORF">HNR65_002364</name>
</gene>
<evidence type="ECO:0000256" key="2">
    <source>
        <dbReference type="SAM" id="SignalP"/>
    </source>
</evidence>
<dbReference type="Pfam" id="PF13767">
    <property type="entry name" value="DUF4168"/>
    <property type="match status" value="1"/>
</dbReference>
<sequence length="148" mass="17020">MQTRKMTSKTRLFKILCPLLIGCFTLAIAPAMAQQDGGSGYGGQQGQQQNQQGQQQYGQQTRQKADFEDKTIEKFAKAHKEVRDLQEDYSSELQNADDENQARDLQSKYREKIMSVIEENDLGVEKYNEISMAMQRDSDLREKVEDKM</sequence>
<organism evidence="4 5">
    <name type="scientific">Desulfosalsimonas propionicica</name>
    <dbReference type="NCBI Taxonomy" id="332175"/>
    <lineage>
        <taxon>Bacteria</taxon>
        <taxon>Pseudomonadati</taxon>
        <taxon>Thermodesulfobacteriota</taxon>
        <taxon>Desulfobacteria</taxon>
        <taxon>Desulfobacterales</taxon>
        <taxon>Desulfosalsimonadaceae</taxon>
        <taxon>Desulfosalsimonas</taxon>
    </lineage>
</organism>
<dbReference type="RefSeq" id="WP_181551681.1">
    <property type="nucleotide sequence ID" value="NZ_JACDUS010000006.1"/>
</dbReference>
<comment type="caution">
    <text evidence="4">The sequence shown here is derived from an EMBL/GenBank/DDBJ whole genome shotgun (WGS) entry which is preliminary data.</text>
</comment>
<feature type="signal peptide" evidence="2">
    <location>
        <begin position="1"/>
        <end position="33"/>
    </location>
</feature>
<dbReference type="AlphaFoldDB" id="A0A7W0CA79"/>
<feature type="chain" id="PRO_5030740631" description="DUF4168 domain-containing protein" evidence="2">
    <location>
        <begin position="34"/>
        <end position="148"/>
    </location>
</feature>
<feature type="domain" description="DUF4168" evidence="3">
    <location>
        <begin position="69"/>
        <end position="144"/>
    </location>
</feature>
<evidence type="ECO:0000313" key="5">
    <source>
        <dbReference type="Proteomes" id="UP000525298"/>
    </source>
</evidence>
<evidence type="ECO:0000313" key="4">
    <source>
        <dbReference type="EMBL" id="MBA2882030.1"/>
    </source>
</evidence>